<gene>
    <name evidence="9" type="ORF">F8O02_00790</name>
</gene>
<name>A0A7C8BSX6_9MICO</name>
<feature type="region of interest" description="Disordered" evidence="6">
    <location>
        <begin position="605"/>
        <end position="649"/>
    </location>
</feature>
<evidence type="ECO:0000256" key="3">
    <source>
        <dbReference type="ARBA" id="ARBA00022748"/>
    </source>
</evidence>
<evidence type="ECO:0000256" key="4">
    <source>
        <dbReference type="ARBA" id="ARBA00022989"/>
    </source>
</evidence>
<protein>
    <submittedName>
        <fullName evidence="9">Cytochrome c biogenesis protein ResB</fullName>
    </submittedName>
</protein>
<feature type="region of interest" description="Disordered" evidence="6">
    <location>
        <begin position="1"/>
        <end position="29"/>
    </location>
</feature>
<keyword evidence="4 7" id="KW-1133">Transmembrane helix</keyword>
<dbReference type="GO" id="GO:0016020">
    <property type="term" value="C:membrane"/>
    <property type="evidence" value="ECO:0007669"/>
    <property type="project" value="UniProtKB-SubCell"/>
</dbReference>
<dbReference type="AlphaFoldDB" id="A0A7C8BSX6"/>
<evidence type="ECO:0000256" key="7">
    <source>
        <dbReference type="SAM" id="Phobius"/>
    </source>
</evidence>
<evidence type="ECO:0000256" key="2">
    <source>
        <dbReference type="ARBA" id="ARBA00022692"/>
    </source>
</evidence>
<feature type="compositionally biased region" description="Basic and acidic residues" evidence="6">
    <location>
        <begin position="11"/>
        <end position="29"/>
    </location>
</feature>
<keyword evidence="5 7" id="KW-0472">Membrane</keyword>
<dbReference type="PANTHER" id="PTHR31566:SF0">
    <property type="entry name" value="CYTOCHROME C BIOGENESIS PROTEIN CCS1, CHLOROPLASTIC"/>
    <property type="match status" value="1"/>
</dbReference>
<dbReference type="Pfam" id="PF05140">
    <property type="entry name" value="ResB"/>
    <property type="match status" value="1"/>
</dbReference>
<sequence>MSRSSDSPLTPEEHAARPEAAESPRARADRAVAAEEALSSARQAEELPGGATRLGPVGWLRFFWRQLTSMRVALILLLLLAVASVPGSLVPQRGADPNGVTQYFDEHPDLAPWLDRFSLFDVYSSPWYSAVYLLLFVSLIGCILPRIRVHARALVSRPPRTPSRLDRMVGHERLTVAATPVDVIEAADRRLARRHYRRARFDTAATSRRPAALSVSAERGYLRETGNLVFHVALVGVLVAVGVGGGLSYHGQRVIVQGDTFPNTLSSYDSFTPGQWFDAGRLAPFSITLDGFETEYADTIDDIRSGAYGQPTDYTADVTVHHADGRDTDGTIKVNQPLNVDGTDVYLLGNGYAPRITVRDAQGQVVFSDPVPFISQDQNNTSMGVVKVTDIEPEQVGMLGYFYPTATEAHDGIYTSVYPALDNPLLSLNVYVGDLGVDHGVPTSVYTLDPDSLTQIAGAQVDTKALQLRPGETVDLPGGRGTVTLDEVLPYVSLELRHDPTQVWVLSFALVAVLGLVASLFVPRRRVWVRAWNEPVAAAPLDPADGAAPADRCVFEIGGLARGDDQTLAGAVDALAAGIRHDVGGAADDVADEVAAGFARADGAETDGAAAGDAGCEGTEAGTDPAGAASAGRDDEDAAAAGDRDDERA</sequence>
<keyword evidence="10" id="KW-1185">Reference proteome</keyword>
<feature type="transmembrane region" description="Helical" evidence="7">
    <location>
        <begin position="228"/>
        <end position="249"/>
    </location>
</feature>
<feature type="transmembrane region" description="Helical" evidence="7">
    <location>
        <begin position="72"/>
        <end position="90"/>
    </location>
</feature>
<evidence type="ECO:0000256" key="5">
    <source>
        <dbReference type="ARBA" id="ARBA00023136"/>
    </source>
</evidence>
<dbReference type="Proteomes" id="UP000481339">
    <property type="component" value="Unassembled WGS sequence"/>
</dbReference>
<organism evidence="9 10">
    <name type="scientific">Pseudoclavibacter caeni</name>
    <dbReference type="NCBI Taxonomy" id="908846"/>
    <lineage>
        <taxon>Bacteria</taxon>
        <taxon>Bacillati</taxon>
        <taxon>Actinomycetota</taxon>
        <taxon>Actinomycetes</taxon>
        <taxon>Micrococcales</taxon>
        <taxon>Microbacteriaceae</taxon>
        <taxon>Pseudoclavibacter</taxon>
    </lineage>
</organism>
<dbReference type="GO" id="GO:0017004">
    <property type="term" value="P:cytochrome complex assembly"/>
    <property type="evidence" value="ECO:0007669"/>
    <property type="project" value="UniProtKB-KW"/>
</dbReference>
<accession>A0A7C8BSX6</accession>
<dbReference type="RefSeq" id="WP_158035285.1">
    <property type="nucleotide sequence ID" value="NZ_BAAAZV010000006.1"/>
</dbReference>
<dbReference type="InterPro" id="IPR023494">
    <property type="entry name" value="Cyt_c_bgen_Ccs1/CcsB/ResB"/>
</dbReference>
<evidence type="ECO:0000259" key="8">
    <source>
        <dbReference type="Pfam" id="PF05140"/>
    </source>
</evidence>
<feature type="transmembrane region" description="Helical" evidence="7">
    <location>
        <begin position="127"/>
        <end position="147"/>
    </location>
</feature>
<feature type="transmembrane region" description="Helical" evidence="7">
    <location>
        <begin position="503"/>
        <end position="522"/>
    </location>
</feature>
<feature type="domain" description="ResB-like" evidence="8">
    <location>
        <begin position="70"/>
        <end position="570"/>
    </location>
</feature>
<evidence type="ECO:0000313" key="9">
    <source>
        <dbReference type="EMBL" id="KAB1633506.1"/>
    </source>
</evidence>
<evidence type="ECO:0000313" key="10">
    <source>
        <dbReference type="Proteomes" id="UP000481339"/>
    </source>
</evidence>
<feature type="compositionally biased region" description="Low complexity" evidence="6">
    <location>
        <begin position="605"/>
        <end position="631"/>
    </location>
</feature>
<keyword evidence="2 7" id="KW-0812">Transmembrane</keyword>
<keyword evidence="3" id="KW-0201">Cytochrome c-type biogenesis</keyword>
<evidence type="ECO:0000256" key="1">
    <source>
        <dbReference type="ARBA" id="ARBA00004141"/>
    </source>
</evidence>
<comment type="subcellular location">
    <subcellularLocation>
        <location evidence="1">Membrane</location>
        <topology evidence="1">Multi-pass membrane protein</topology>
    </subcellularLocation>
</comment>
<evidence type="ECO:0000256" key="6">
    <source>
        <dbReference type="SAM" id="MobiDB-lite"/>
    </source>
</evidence>
<dbReference type="InterPro" id="IPR007816">
    <property type="entry name" value="ResB-like_domain"/>
</dbReference>
<comment type="caution">
    <text evidence="9">The sequence shown here is derived from an EMBL/GenBank/DDBJ whole genome shotgun (WGS) entry which is preliminary data.</text>
</comment>
<reference evidence="9 10" key="1">
    <citation type="submission" date="2019-09" db="EMBL/GenBank/DDBJ databases">
        <title>Phylogeny of genus Pseudoclavibacter and closely related genus.</title>
        <authorList>
            <person name="Li Y."/>
        </authorList>
    </citation>
    <scope>NUCLEOTIDE SEQUENCE [LARGE SCALE GENOMIC DNA]</scope>
    <source>
        <strain evidence="9 10">JCM 16921</strain>
    </source>
</reference>
<dbReference type="OrthoDB" id="3949537at2"/>
<dbReference type="PANTHER" id="PTHR31566">
    <property type="entry name" value="CYTOCHROME C BIOGENESIS PROTEIN CCS1, CHLOROPLASTIC"/>
    <property type="match status" value="1"/>
</dbReference>
<proteinExistence type="predicted"/>
<dbReference type="EMBL" id="WBKA01000001">
    <property type="protein sequence ID" value="KAB1633506.1"/>
    <property type="molecule type" value="Genomic_DNA"/>
</dbReference>